<dbReference type="PANTHER" id="PTHR36696:SF1">
    <property type="entry name" value="EF-HAND DOMAIN-CONTAINING PROTEIN"/>
    <property type="match status" value="1"/>
</dbReference>
<dbReference type="GeneID" id="107271506"/>
<evidence type="ECO:0000313" key="3">
    <source>
        <dbReference type="RefSeq" id="XP_015603078.1"/>
    </source>
</evidence>
<organism evidence="2 3">
    <name type="scientific">Cephus cinctus</name>
    <name type="common">Wheat stem sawfly</name>
    <dbReference type="NCBI Taxonomy" id="211228"/>
    <lineage>
        <taxon>Eukaryota</taxon>
        <taxon>Metazoa</taxon>
        <taxon>Ecdysozoa</taxon>
        <taxon>Arthropoda</taxon>
        <taxon>Hexapoda</taxon>
        <taxon>Insecta</taxon>
        <taxon>Pterygota</taxon>
        <taxon>Neoptera</taxon>
        <taxon>Endopterygota</taxon>
        <taxon>Hymenoptera</taxon>
        <taxon>Cephoidea</taxon>
        <taxon>Cephidae</taxon>
        <taxon>Cephus</taxon>
    </lineage>
</organism>
<dbReference type="Proteomes" id="UP000694920">
    <property type="component" value="Unplaced"/>
</dbReference>
<dbReference type="KEGG" id="ccin:107271506"/>
<gene>
    <name evidence="3" type="primary">LOC107271506</name>
</gene>
<feature type="region of interest" description="Disordered" evidence="1">
    <location>
        <begin position="369"/>
        <end position="393"/>
    </location>
</feature>
<reference evidence="3" key="1">
    <citation type="submission" date="2025-08" db="UniProtKB">
        <authorList>
            <consortium name="RefSeq"/>
        </authorList>
    </citation>
    <scope>IDENTIFICATION</scope>
</reference>
<proteinExistence type="predicted"/>
<feature type="region of interest" description="Disordered" evidence="1">
    <location>
        <begin position="194"/>
        <end position="328"/>
    </location>
</feature>
<dbReference type="AlphaFoldDB" id="A0AAJ7C6P0"/>
<dbReference type="RefSeq" id="XP_015603078.1">
    <property type="nucleotide sequence ID" value="XM_015747592.2"/>
</dbReference>
<name>A0AAJ7C6P0_CEPCN</name>
<accession>A0AAJ7C6P0</accession>
<keyword evidence="2" id="KW-1185">Reference proteome</keyword>
<protein>
    <submittedName>
        <fullName evidence="3">Uncharacterized protein LOC107271506</fullName>
    </submittedName>
</protein>
<feature type="compositionally biased region" description="Polar residues" evidence="1">
    <location>
        <begin position="205"/>
        <end position="221"/>
    </location>
</feature>
<evidence type="ECO:0000256" key="1">
    <source>
        <dbReference type="SAM" id="MobiDB-lite"/>
    </source>
</evidence>
<feature type="compositionally biased region" description="Polar residues" evidence="1">
    <location>
        <begin position="318"/>
        <end position="328"/>
    </location>
</feature>
<feature type="compositionally biased region" description="Low complexity" evidence="1">
    <location>
        <begin position="377"/>
        <end position="393"/>
    </location>
</feature>
<feature type="region of interest" description="Disordered" evidence="1">
    <location>
        <begin position="133"/>
        <end position="167"/>
    </location>
</feature>
<evidence type="ECO:0000313" key="2">
    <source>
        <dbReference type="Proteomes" id="UP000694920"/>
    </source>
</evidence>
<feature type="compositionally biased region" description="Basic and acidic residues" evidence="1">
    <location>
        <begin position="244"/>
        <end position="256"/>
    </location>
</feature>
<dbReference type="PANTHER" id="PTHR36696">
    <property type="entry name" value="AGAP012002-PA"/>
    <property type="match status" value="1"/>
</dbReference>
<sequence length="548" mass="60208">MPGNASATGLIAARVRPVYRPKPKRIELSGSARPAPFTLRPFAGLFNPYPYGCSVLCNHPADCEAKEVVRRAKDTWATEGKALLLPAEMEMIRATLLAGAGGVDAAGTGGPGNVAGGTEATAVPEELFRKYTETDSRPLTPAPTLASGPALTCRPTPETPATCNPRERTTLVLDLRTNSQDQETDTLSWHALTLEPAPATRKNEISVSKPTPHHQSSSAMSPVSPDRLLPHVEVSDTTSIKNSPAERDSASDEPPMRRRGKRLRKRKCRRGSTYGQQTEVRDPPEPLETQVSQIGGGSRRDSARPSLGDVGGAESPPQKITSSLDQNLPSSFIDSDILRHLSRELDREAVESEFSIKRKIALEEALRMKGDPHPGTRGSRQSSAQPPSQSVPRVFSRQSARFEVLDSLSLSGLSPLEYLGKHVFMTAGRKLIFGRAFNRYYEETLEGVRYIQPKDVWSAMEEVTGKPLTPEQEVRFKDLIGEIEKPMNFRLWCGVCAVVERLLCPLPPVDVDPPTWIERADFEGLERRLCSGGIDQKLASLLREIRDR</sequence>
<feature type="compositionally biased region" description="Basic residues" evidence="1">
    <location>
        <begin position="257"/>
        <end position="270"/>
    </location>
</feature>